<feature type="domain" description="DNA endonuclease I-HmuI-like NUMOD-like" evidence="2">
    <location>
        <begin position="160"/>
        <end position="197"/>
    </location>
</feature>
<feature type="region of interest" description="Disordered" evidence="1">
    <location>
        <begin position="46"/>
        <end position="160"/>
    </location>
</feature>
<dbReference type="Pfam" id="PF22083">
    <property type="entry name" value="I-HmuI_NUMOD-like"/>
    <property type="match status" value="1"/>
</dbReference>
<evidence type="ECO:0000313" key="4">
    <source>
        <dbReference type="Proteomes" id="UP000249099"/>
    </source>
</evidence>
<evidence type="ECO:0000256" key="1">
    <source>
        <dbReference type="SAM" id="MobiDB-lite"/>
    </source>
</evidence>
<name>A0A328KF39_9LACT</name>
<dbReference type="EMBL" id="NAQV01000058">
    <property type="protein sequence ID" value="RAN61406.1"/>
    <property type="molecule type" value="Genomic_DNA"/>
</dbReference>
<organism evidence="3 4">
    <name type="scientific">Dolosigranulum pigrum</name>
    <dbReference type="NCBI Taxonomy" id="29394"/>
    <lineage>
        <taxon>Bacteria</taxon>
        <taxon>Bacillati</taxon>
        <taxon>Bacillota</taxon>
        <taxon>Bacilli</taxon>
        <taxon>Lactobacillales</taxon>
        <taxon>Carnobacteriaceae</taxon>
        <taxon>Dolosigranulum</taxon>
    </lineage>
</organism>
<accession>A0A328KF39</accession>
<dbReference type="Proteomes" id="UP000249099">
    <property type="component" value="Unassembled WGS sequence"/>
</dbReference>
<sequence length="199" mass="22220">MNKLYFGTNYVARIDSFKLNDIHYSRIKKVGGEEELVVETSVLTESPNPELSITDETFTTTEKREDILLEGYTPKVGERQDQREDLPAREEGESAEEAQEESPQVADTSEEDQQDSAGLEDLPSTESESSQVESESPQVSEDNSAKTVYAKNSDGEYNLGKRGAFNSALIKQLDLDEDAVERVLNGEQGTHKGFTFELR</sequence>
<gene>
    <name evidence="3" type="ORF">B8A44_09600</name>
</gene>
<dbReference type="AlphaFoldDB" id="A0A328KF39"/>
<dbReference type="InterPro" id="IPR054307">
    <property type="entry name" value="I-HmuI_NUMOD-like"/>
</dbReference>
<reference evidence="3 4" key="1">
    <citation type="submission" date="2017-03" db="EMBL/GenBank/DDBJ databases">
        <title>wgs assembly of Dolosigranulum pigrum KPL CDC strains.</title>
        <authorList>
            <person name="Brugger S.D."/>
            <person name="Pettigrew M."/>
            <person name="Kong Y."/>
            <person name="Lemon K.P."/>
        </authorList>
    </citation>
    <scope>NUCLEOTIDE SEQUENCE [LARGE SCALE GENOMIC DNA]</scope>
    <source>
        <strain evidence="3 4">KPL1931_CDC4294-98</strain>
    </source>
</reference>
<feature type="compositionally biased region" description="Basic and acidic residues" evidence="1">
    <location>
        <begin position="76"/>
        <end position="92"/>
    </location>
</feature>
<evidence type="ECO:0000259" key="2">
    <source>
        <dbReference type="Pfam" id="PF22083"/>
    </source>
</evidence>
<evidence type="ECO:0000313" key="3">
    <source>
        <dbReference type="EMBL" id="RAN61406.1"/>
    </source>
</evidence>
<feature type="compositionally biased region" description="Low complexity" evidence="1">
    <location>
        <begin position="124"/>
        <end position="141"/>
    </location>
</feature>
<comment type="caution">
    <text evidence="3">The sequence shown here is derived from an EMBL/GenBank/DDBJ whole genome shotgun (WGS) entry which is preliminary data.</text>
</comment>
<protein>
    <recommendedName>
        <fullName evidence="2">DNA endonuclease I-HmuI-like NUMOD-like domain-containing protein</fullName>
    </recommendedName>
</protein>
<feature type="compositionally biased region" description="Polar residues" evidence="1">
    <location>
        <begin position="47"/>
        <end position="60"/>
    </location>
</feature>
<proteinExistence type="predicted"/>
<dbReference type="RefSeq" id="WP_112790608.1">
    <property type="nucleotide sequence ID" value="NZ_NAQV01000058.1"/>
</dbReference>